<comment type="caution">
    <text evidence="3">The sequence shown here is derived from an EMBL/GenBank/DDBJ whole genome shotgun (WGS) entry which is preliminary data.</text>
</comment>
<dbReference type="OrthoDB" id="444265at2759"/>
<evidence type="ECO:0000313" key="4">
    <source>
        <dbReference type="Proteomes" id="UP000036987"/>
    </source>
</evidence>
<reference evidence="4" key="1">
    <citation type="journal article" date="2016" name="Nature">
        <title>The genome of the seagrass Zostera marina reveals angiosperm adaptation to the sea.</title>
        <authorList>
            <person name="Olsen J.L."/>
            <person name="Rouze P."/>
            <person name="Verhelst B."/>
            <person name="Lin Y.-C."/>
            <person name="Bayer T."/>
            <person name="Collen J."/>
            <person name="Dattolo E."/>
            <person name="De Paoli E."/>
            <person name="Dittami S."/>
            <person name="Maumus F."/>
            <person name="Michel G."/>
            <person name="Kersting A."/>
            <person name="Lauritano C."/>
            <person name="Lohaus R."/>
            <person name="Toepel M."/>
            <person name="Tonon T."/>
            <person name="Vanneste K."/>
            <person name="Amirebrahimi M."/>
            <person name="Brakel J."/>
            <person name="Bostroem C."/>
            <person name="Chovatia M."/>
            <person name="Grimwood J."/>
            <person name="Jenkins J.W."/>
            <person name="Jueterbock A."/>
            <person name="Mraz A."/>
            <person name="Stam W.T."/>
            <person name="Tice H."/>
            <person name="Bornberg-Bauer E."/>
            <person name="Green P.J."/>
            <person name="Pearson G.A."/>
            <person name="Procaccini G."/>
            <person name="Duarte C.M."/>
            <person name="Schmutz J."/>
            <person name="Reusch T.B.H."/>
            <person name="Van de Peer Y."/>
        </authorList>
    </citation>
    <scope>NUCLEOTIDE SEQUENCE [LARGE SCALE GENOMIC DNA]</scope>
    <source>
        <strain evidence="4">cv. Finnish</strain>
    </source>
</reference>
<dbReference type="InterPro" id="IPR050923">
    <property type="entry name" value="Cell_Proc_Reg/RNA_Proc"/>
</dbReference>
<dbReference type="FunFam" id="2.60.200.20:FF:000019">
    <property type="entry name" value="Nuclear inhibitor of protein phosphatase"/>
    <property type="match status" value="1"/>
</dbReference>
<dbReference type="SMART" id="SM00240">
    <property type="entry name" value="FHA"/>
    <property type="match status" value="1"/>
</dbReference>
<dbReference type="Pfam" id="PF00498">
    <property type="entry name" value="FHA"/>
    <property type="match status" value="1"/>
</dbReference>
<feature type="compositionally biased region" description="Basic and acidic residues" evidence="1">
    <location>
        <begin position="387"/>
        <end position="396"/>
    </location>
</feature>
<feature type="region of interest" description="Disordered" evidence="1">
    <location>
        <begin position="385"/>
        <end position="411"/>
    </location>
</feature>
<dbReference type="AlphaFoldDB" id="A0A0K9PP41"/>
<dbReference type="InterPro" id="IPR008984">
    <property type="entry name" value="SMAD_FHA_dom_sf"/>
</dbReference>
<dbReference type="STRING" id="29655.A0A0K9PP41"/>
<dbReference type="CDD" id="cd22674">
    <property type="entry name" value="FHA_PPP1R8"/>
    <property type="match status" value="1"/>
</dbReference>
<name>A0A0K9PP41_ZOSMR</name>
<dbReference type="PANTHER" id="PTHR23308">
    <property type="entry name" value="NUCLEAR INHIBITOR OF PROTEIN PHOSPHATASE-1"/>
    <property type="match status" value="1"/>
</dbReference>
<feature type="domain" description="FHA" evidence="2">
    <location>
        <begin position="114"/>
        <end position="165"/>
    </location>
</feature>
<feature type="compositionally biased region" description="Acidic residues" evidence="1">
    <location>
        <begin position="402"/>
        <end position="411"/>
    </location>
</feature>
<protein>
    <submittedName>
        <fullName evidence="3">Nuclear inhibitor of protein phosphatase</fullName>
    </submittedName>
</protein>
<dbReference type="SUPFAM" id="SSF49879">
    <property type="entry name" value="SMAD/FHA domain"/>
    <property type="match status" value="1"/>
</dbReference>
<organism evidence="3 4">
    <name type="scientific">Zostera marina</name>
    <name type="common">Eelgrass</name>
    <dbReference type="NCBI Taxonomy" id="29655"/>
    <lineage>
        <taxon>Eukaryota</taxon>
        <taxon>Viridiplantae</taxon>
        <taxon>Streptophyta</taxon>
        <taxon>Embryophyta</taxon>
        <taxon>Tracheophyta</taxon>
        <taxon>Spermatophyta</taxon>
        <taxon>Magnoliopsida</taxon>
        <taxon>Liliopsida</taxon>
        <taxon>Zosteraceae</taxon>
        <taxon>Zostera</taxon>
    </lineage>
</organism>
<dbReference type="OMA" id="DWAIEPC"/>
<proteinExistence type="predicted"/>
<gene>
    <name evidence="3" type="ORF">ZOSMA_195G00100</name>
</gene>
<evidence type="ECO:0000259" key="2">
    <source>
        <dbReference type="PROSITE" id="PS50006"/>
    </source>
</evidence>
<keyword evidence="4" id="KW-1185">Reference proteome</keyword>
<dbReference type="EMBL" id="LFYR01000714">
    <property type="protein sequence ID" value="KMZ70714.1"/>
    <property type="molecule type" value="Genomic_DNA"/>
</dbReference>
<dbReference type="InterPro" id="IPR000253">
    <property type="entry name" value="FHA_dom"/>
</dbReference>
<sequence length="411" mass="44994">MYRGGLTRFKKAESLEPFSVANKSSSKVTAQTLTSSMPTEKTTLKSQLPLQQNVPSVIPVDTVTPSQHITQVGGGQSKWQPEDWAIEPRPGVHYLEVMKDGEVLDRIDLDKRRHIFGRQFPMCDFVLDHQSVSRQHAAVVPHKNGRIYVIDMGSAHGTFVSNERLTKDIPMELEAGQSLKFAASTRTYILRKNVAALFSSPTLPPEIKLPIPDPLDEEAVLAYNTILNRYGMSKPDLSSSLKGSGISTSGIDDAHLSQRPSKKIKRQRVVFKDQVGGMLIDVVGISDGADVDTEPGPLNVIEGGSLVGKYESLVQITLIPRGKEQIPPKGNGISPKGVTDKLQEVLNKVKNAPKTGIYEDLYGDSFSTKVGSAWAYKEPNVTVNEQKTSHAGEKSKINSSCDIDDLFGDDE</sequence>
<evidence type="ECO:0000313" key="3">
    <source>
        <dbReference type="EMBL" id="KMZ70714.1"/>
    </source>
</evidence>
<evidence type="ECO:0000256" key="1">
    <source>
        <dbReference type="SAM" id="MobiDB-lite"/>
    </source>
</evidence>
<dbReference type="Gene3D" id="2.60.200.20">
    <property type="match status" value="1"/>
</dbReference>
<dbReference type="Proteomes" id="UP000036987">
    <property type="component" value="Unassembled WGS sequence"/>
</dbReference>
<accession>A0A0K9PP41</accession>
<dbReference type="GO" id="GO:0003729">
    <property type="term" value="F:mRNA binding"/>
    <property type="evidence" value="ECO:0000318"/>
    <property type="project" value="GO_Central"/>
</dbReference>
<dbReference type="PROSITE" id="PS50006">
    <property type="entry name" value="FHA_DOMAIN"/>
    <property type="match status" value="1"/>
</dbReference>